<reference evidence="12" key="1">
    <citation type="submission" date="2021-01" db="EMBL/GenBank/DDBJ databases">
        <title>Whole genome shotgun sequence of Actinoplanes cyaneus NBRC 14990.</title>
        <authorList>
            <person name="Komaki H."/>
            <person name="Tamura T."/>
        </authorList>
    </citation>
    <scope>NUCLEOTIDE SEQUENCE</scope>
    <source>
        <strain evidence="12">NBRC 14990</strain>
    </source>
</reference>
<dbReference type="PROSITE" id="PS50901">
    <property type="entry name" value="FTSK"/>
    <property type="match status" value="3"/>
</dbReference>
<gene>
    <name evidence="12" type="ORF">Acy02nite_31480</name>
</gene>
<dbReference type="RefSeq" id="WP_203741214.1">
    <property type="nucleotide sequence ID" value="NZ_BAAAUC010000018.1"/>
</dbReference>
<dbReference type="NCBIfam" id="TIGR03924">
    <property type="entry name" value="T7SS_EccC_a"/>
    <property type="match status" value="1"/>
</dbReference>
<dbReference type="GO" id="GO:0003677">
    <property type="term" value="F:DNA binding"/>
    <property type="evidence" value="ECO:0007669"/>
    <property type="project" value="InterPro"/>
</dbReference>
<feature type="transmembrane region" description="Helical" evidence="10">
    <location>
        <begin position="65"/>
        <end position="87"/>
    </location>
</feature>
<dbReference type="InterPro" id="IPR023837">
    <property type="entry name" value="EccCb-like_Actinobacteria"/>
</dbReference>
<evidence type="ECO:0000256" key="8">
    <source>
        <dbReference type="ARBA" id="ARBA00023136"/>
    </source>
</evidence>
<feature type="domain" description="FtsK" evidence="11">
    <location>
        <begin position="459"/>
        <end position="659"/>
    </location>
</feature>
<evidence type="ECO:0000256" key="9">
    <source>
        <dbReference type="PROSITE-ProRule" id="PRU00289"/>
    </source>
</evidence>
<keyword evidence="13" id="KW-1185">Reference proteome</keyword>
<evidence type="ECO:0000256" key="7">
    <source>
        <dbReference type="ARBA" id="ARBA00022989"/>
    </source>
</evidence>
<dbReference type="PANTHER" id="PTHR22683">
    <property type="entry name" value="SPORULATION PROTEIN RELATED"/>
    <property type="match status" value="1"/>
</dbReference>
<evidence type="ECO:0000313" key="12">
    <source>
        <dbReference type="EMBL" id="GID65267.1"/>
    </source>
</evidence>
<evidence type="ECO:0000313" key="13">
    <source>
        <dbReference type="Proteomes" id="UP000619479"/>
    </source>
</evidence>
<dbReference type="InterPro" id="IPR023836">
    <property type="entry name" value="EccCa-like_Actinobacteria"/>
</dbReference>
<keyword evidence="5 9" id="KW-0547">Nucleotide-binding</keyword>
<dbReference type="InterPro" id="IPR027417">
    <property type="entry name" value="P-loop_NTPase"/>
</dbReference>
<feature type="domain" description="FtsK" evidence="11">
    <location>
        <begin position="809"/>
        <end position="1000"/>
    </location>
</feature>
<evidence type="ECO:0000256" key="5">
    <source>
        <dbReference type="ARBA" id="ARBA00022741"/>
    </source>
</evidence>
<proteinExistence type="predicted"/>
<evidence type="ECO:0000256" key="3">
    <source>
        <dbReference type="ARBA" id="ARBA00022692"/>
    </source>
</evidence>
<name>A0A919IJ19_9ACTN</name>
<accession>A0A919IJ19</accession>
<dbReference type="GO" id="GO:0005886">
    <property type="term" value="C:plasma membrane"/>
    <property type="evidence" value="ECO:0007669"/>
    <property type="project" value="UniProtKB-SubCell"/>
</dbReference>
<dbReference type="SUPFAM" id="SSF52540">
    <property type="entry name" value="P-loop containing nucleoside triphosphate hydrolases"/>
    <property type="match status" value="3"/>
</dbReference>
<protein>
    <submittedName>
        <fullName evidence="12">Type VII secretion protein EccC</fullName>
    </submittedName>
</protein>
<keyword evidence="3 10" id="KW-0812">Transmembrane</keyword>
<organism evidence="12 13">
    <name type="scientific">Actinoplanes cyaneus</name>
    <dbReference type="NCBI Taxonomy" id="52696"/>
    <lineage>
        <taxon>Bacteria</taxon>
        <taxon>Bacillati</taxon>
        <taxon>Actinomycetota</taxon>
        <taxon>Actinomycetes</taxon>
        <taxon>Micromonosporales</taxon>
        <taxon>Micromonosporaceae</taxon>
        <taxon>Actinoplanes</taxon>
    </lineage>
</organism>
<dbReference type="PANTHER" id="PTHR22683:SF1">
    <property type="entry name" value="TYPE VII SECRETION SYSTEM PROTEIN ESSC"/>
    <property type="match status" value="1"/>
</dbReference>
<dbReference type="SMART" id="SM00382">
    <property type="entry name" value="AAA"/>
    <property type="match status" value="3"/>
</dbReference>
<evidence type="ECO:0000256" key="1">
    <source>
        <dbReference type="ARBA" id="ARBA00004651"/>
    </source>
</evidence>
<evidence type="ECO:0000256" key="6">
    <source>
        <dbReference type="ARBA" id="ARBA00022840"/>
    </source>
</evidence>
<evidence type="ECO:0000256" key="10">
    <source>
        <dbReference type="SAM" id="Phobius"/>
    </source>
</evidence>
<dbReference type="EMBL" id="BOMH01000022">
    <property type="protein sequence ID" value="GID65267.1"/>
    <property type="molecule type" value="Genomic_DNA"/>
</dbReference>
<feature type="binding site" evidence="9">
    <location>
        <begin position="1113"/>
        <end position="1120"/>
    </location>
    <ligand>
        <name>ATP</name>
        <dbReference type="ChEBI" id="CHEBI:30616"/>
    </ligand>
</feature>
<evidence type="ECO:0000256" key="4">
    <source>
        <dbReference type="ARBA" id="ARBA00022737"/>
    </source>
</evidence>
<dbReference type="InterPro" id="IPR050206">
    <property type="entry name" value="FtsK/SpoIIIE/SftA"/>
</dbReference>
<keyword evidence="7 10" id="KW-1133">Transmembrane helix</keyword>
<keyword evidence="4" id="KW-0677">Repeat</keyword>
<sequence>MTTTLVKRPARTMPSDVPSAEIVIADPPKPQAAPPTAASASMVIMPVISGAGSLLVAITNPGRPLFAAAGLLFLVASVALGGVMIFGQRSGPRRMLREARERYLDYVEDLRRQLRATVAAQKADGEWRHPDPARLLDITRMHARRWERRAADDDYLVVRAGLGDRPLATTLTMSADEGPLNEFDPVCLEAARALRARYSNLHDQPVCVDLREIGVLSVVGDRSCGRDLARSVTAQLLAFHSPEDVRIAVVRSSTHAAEWEWLKWLPHAMHPSALDGDLPARLIATTVPAMAELLGAELEARFDEHQRRRGRRATQRDHIVIIVDGENLNGVQGLEPPERGVSLADLGIHLVLLLGHRREEPEEVHARILVDDGGRARQEWSGDEFVVDRPAEGLPAALARQCAPLRLVSEETSGTLTGTVGLPEILGVPDVAALDPRVTWRSRVPRELLRVPIGVGGSGHAVMLDLKESAHGGMGPHGLIVGATGSGKSEMLRTLVTSLVIGHPPEQLALMLVDFKGGATFAPMAALPHIAGMVTNIEKDLTLVDRMRDALYGEMRRRQEILRAAGNLPNVTAYQALRDAGEPLDPLPHLLVIIDEFSELLTAKADFAELFVAIGRIGRSIGVHLLLATQRLETGKIRGLESHLSYRISLRTFSEAESREAIGVPDAYHLMPEPGVGYLKVDTTVFERFKAAMVSDTYTAPQDVPDAVVPVVPYLAVNGLGRWLAAGAEAVPVPGPDGSRPVPAGRRSVLDMVVRRLCLAEAPPTRPVWLPPLPAALPLDQIQEPAELAPAGTVSALLGLVDDPAAQRQFPLEWDFTGGGANLLVVGAVQSGKSTLLRTLVSSMALRYAPGDVAFYVIDYGGGSLGPLAGLPHVAGVATRSDPERITRTVLEVAGAVESREELFREHGFDSPGALREARTAGRVDAAVPGTILLVVDGWGSFREDFDLLEAQVGEIAARGPNYGVHVLLSIGQTMQVRMRMQAAFGGRLELRLNDPFDSAFDRKAQERLDKAIPGRGLIEGSLQFQVALPRVDGVAATTELGAAQRDLVALARQRWPRGAVSPVQVLPARVLQRDLPPVDPARGLVPVGISERQLQPAAVDLTRGDPHLLVYGDGESGKSNLLRVIADGFRQLYPPERLGVVVVDYRRGLLGAVPQEYQLAYCGTPQQTLAVAQEVAASVTKRLPGPEVTAEQLRQRNWWNGLEVLVVVDDYDLVANSSGNPLLPLVDLIAQSRDVGLHLVLARRTGGMSRAMLDPLIQRLNDVSTPGFLFSGDRMEGRLINGVASQRLPAGRALYATRGGGFQQIQVAMATPPD</sequence>
<dbReference type="NCBIfam" id="TIGR03925">
    <property type="entry name" value="T7SS_EccC_b"/>
    <property type="match status" value="1"/>
</dbReference>
<dbReference type="Gene3D" id="3.40.50.300">
    <property type="entry name" value="P-loop containing nucleotide triphosphate hydrolases"/>
    <property type="match status" value="4"/>
</dbReference>
<dbReference type="Pfam" id="PF01580">
    <property type="entry name" value="FtsK_SpoIIIE"/>
    <property type="match status" value="2"/>
</dbReference>
<comment type="subcellular location">
    <subcellularLocation>
        <location evidence="1">Cell membrane</location>
        <topology evidence="1">Multi-pass membrane protein</topology>
    </subcellularLocation>
</comment>
<evidence type="ECO:0000256" key="2">
    <source>
        <dbReference type="ARBA" id="ARBA00022475"/>
    </source>
</evidence>
<dbReference type="GO" id="GO:0005524">
    <property type="term" value="F:ATP binding"/>
    <property type="evidence" value="ECO:0007669"/>
    <property type="project" value="UniProtKB-UniRule"/>
</dbReference>
<feature type="transmembrane region" description="Helical" evidence="10">
    <location>
        <begin position="37"/>
        <end position="58"/>
    </location>
</feature>
<keyword evidence="6 9" id="KW-0067">ATP-binding</keyword>
<feature type="binding site" evidence="9">
    <location>
        <begin position="827"/>
        <end position="834"/>
    </location>
    <ligand>
        <name>ATP</name>
        <dbReference type="ChEBI" id="CHEBI:30616"/>
    </ligand>
</feature>
<feature type="binding site" evidence="9">
    <location>
        <begin position="482"/>
        <end position="489"/>
    </location>
    <ligand>
        <name>ATP</name>
        <dbReference type="ChEBI" id="CHEBI:30616"/>
    </ligand>
</feature>
<comment type="caution">
    <text evidence="12">The sequence shown here is derived from an EMBL/GenBank/DDBJ whole genome shotgun (WGS) entry which is preliminary data.</text>
</comment>
<evidence type="ECO:0000259" key="11">
    <source>
        <dbReference type="PROSITE" id="PS50901"/>
    </source>
</evidence>
<dbReference type="InterPro" id="IPR002543">
    <property type="entry name" value="FtsK_dom"/>
</dbReference>
<dbReference type="InterPro" id="IPR003593">
    <property type="entry name" value="AAA+_ATPase"/>
</dbReference>
<keyword evidence="2" id="KW-1003">Cell membrane</keyword>
<keyword evidence="8 10" id="KW-0472">Membrane</keyword>
<dbReference type="Proteomes" id="UP000619479">
    <property type="component" value="Unassembled WGS sequence"/>
</dbReference>
<feature type="domain" description="FtsK" evidence="11">
    <location>
        <begin position="1095"/>
        <end position="1279"/>
    </location>
</feature>